<dbReference type="InterPro" id="IPR003807">
    <property type="entry name" value="DUF202"/>
</dbReference>
<evidence type="ECO:0000256" key="5">
    <source>
        <dbReference type="SAM" id="Phobius"/>
    </source>
</evidence>
<evidence type="ECO:0000256" key="3">
    <source>
        <dbReference type="ARBA" id="ARBA00022989"/>
    </source>
</evidence>
<keyword evidence="8" id="KW-1185">Reference proteome</keyword>
<evidence type="ECO:0000256" key="2">
    <source>
        <dbReference type="ARBA" id="ARBA00022692"/>
    </source>
</evidence>
<evidence type="ECO:0000259" key="6">
    <source>
        <dbReference type="Pfam" id="PF02656"/>
    </source>
</evidence>
<dbReference type="RefSeq" id="WP_179658489.1">
    <property type="nucleotide sequence ID" value="NZ_JACBZR010000001.1"/>
</dbReference>
<comment type="subcellular location">
    <subcellularLocation>
        <location evidence="1">Endomembrane system</location>
        <topology evidence="1">Multi-pass membrane protein</topology>
    </subcellularLocation>
</comment>
<feature type="transmembrane region" description="Helical" evidence="5">
    <location>
        <begin position="66"/>
        <end position="86"/>
    </location>
</feature>
<evidence type="ECO:0000256" key="1">
    <source>
        <dbReference type="ARBA" id="ARBA00004127"/>
    </source>
</evidence>
<name>A0A7Z0DM03_9ACTN</name>
<evidence type="ECO:0000313" key="8">
    <source>
        <dbReference type="Proteomes" id="UP000564496"/>
    </source>
</evidence>
<feature type="domain" description="DUF202" evidence="6">
    <location>
        <begin position="24"/>
        <end position="91"/>
    </location>
</feature>
<accession>A0A7Z0DM03</accession>
<keyword evidence="4 5" id="KW-0472">Membrane</keyword>
<reference evidence="7 8" key="1">
    <citation type="submission" date="2020-07" db="EMBL/GenBank/DDBJ databases">
        <title>Sequencing the genomes of 1000 actinobacteria strains.</title>
        <authorList>
            <person name="Klenk H.-P."/>
        </authorList>
    </citation>
    <scope>NUCLEOTIDE SEQUENCE [LARGE SCALE GENOMIC DNA]</scope>
    <source>
        <strain evidence="7 8">DSM 26487</strain>
    </source>
</reference>
<evidence type="ECO:0000256" key="4">
    <source>
        <dbReference type="ARBA" id="ARBA00023136"/>
    </source>
</evidence>
<comment type="caution">
    <text evidence="7">The sequence shown here is derived from an EMBL/GenBank/DDBJ whole genome shotgun (WGS) entry which is preliminary data.</text>
</comment>
<proteinExistence type="predicted"/>
<dbReference type="Pfam" id="PF02656">
    <property type="entry name" value="DUF202"/>
    <property type="match status" value="1"/>
</dbReference>
<keyword evidence="3 5" id="KW-1133">Transmembrane helix</keyword>
<feature type="transmembrane region" description="Helical" evidence="5">
    <location>
        <begin position="98"/>
        <end position="121"/>
    </location>
</feature>
<dbReference type="AlphaFoldDB" id="A0A7Z0DM03"/>
<keyword evidence="2 5" id="KW-0812">Transmembrane</keyword>
<gene>
    <name evidence="7" type="ORF">BJ988_002734</name>
</gene>
<feature type="transmembrane region" description="Helical" evidence="5">
    <location>
        <begin position="33"/>
        <end position="54"/>
    </location>
</feature>
<protein>
    <submittedName>
        <fullName evidence="7">Putative membrane protein</fullName>
    </submittedName>
</protein>
<dbReference type="EMBL" id="JACBZR010000001">
    <property type="protein sequence ID" value="NYI78086.1"/>
    <property type="molecule type" value="Genomic_DNA"/>
</dbReference>
<dbReference type="GO" id="GO:0012505">
    <property type="term" value="C:endomembrane system"/>
    <property type="evidence" value="ECO:0007669"/>
    <property type="project" value="UniProtKB-SubCell"/>
</dbReference>
<dbReference type="Proteomes" id="UP000564496">
    <property type="component" value="Unassembled WGS sequence"/>
</dbReference>
<organism evidence="7 8">
    <name type="scientific">Nocardioides panzhihuensis</name>
    <dbReference type="NCBI Taxonomy" id="860243"/>
    <lineage>
        <taxon>Bacteria</taxon>
        <taxon>Bacillati</taxon>
        <taxon>Actinomycetota</taxon>
        <taxon>Actinomycetes</taxon>
        <taxon>Propionibacteriales</taxon>
        <taxon>Nocardioidaceae</taxon>
        <taxon>Nocardioides</taxon>
    </lineage>
</organism>
<sequence>MRSSNSRRDVRSLLLGGDVEPDPRFTLANERTFLAWIRTALAVVAAAVATETLMAEQWPSGVRQPVVVLLLLAGTAVSIGAAVRWLTVERALRRGRPLPLSPLVPMLALVVLAGAGSFLVLML</sequence>
<evidence type="ECO:0000313" key="7">
    <source>
        <dbReference type="EMBL" id="NYI78086.1"/>
    </source>
</evidence>